<dbReference type="RefSeq" id="WP_095744543.1">
    <property type="nucleotide sequence ID" value="NZ_CP023284.1"/>
</dbReference>
<dbReference type="InterPro" id="IPR000836">
    <property type="entry name" value="PRTase_dom"/>
</dbReference>
<reference evidence="2 3" key="1">
    <citation type="submission" date="2017-09" db="EMBL/GenBank/DDBJ databases">
        <title>The diverse metabolic capabilities of V. boronicumulans make it an excellent choice for continued studies on novel biodegradation.</title>
        <authorList>
            <person name="Sun S."/>
        </authorList>
    </citation>
    <scope>NUCLEOTIDE SEQUENCE [LARGE SCALE GENOMIC DNA]</scope>
    <source>
        <strain evidence="2 3">J1</strain>
    </source>
</reference>
<dbReference type="GO" id="GO:0016757">
    <property type="term" value="F:glycosyltransferase activity"/>
    <property type="evidence" value="ECO:0007669"/>
    <property type="project" value="UniProtKB-KW"/>
</dbReference>
<dbReference type="InterPro" id="IPR029057">
    <property type="entry name" value="PRTase-like"/>
</dbReference>
<gene>
    <name evidence="2" type="ORF">CKY39_11540</name>
</gene>
<keyword evidence="2" id="KW-0808">Transferase</keyword>
<dbReference type="Gene3D" id="3.30.1310.20">
    <property type="entry name" value="PRTase-like"/>
    <property type="match status" value="1"/>
</dbReference>
<dbReference type="Proteomes" id="UP000217154">
    <property type="component" value="Chromosome"/>
</dbReference>
<dbReference type="CDD" id="cd06223">
    <property type="entry name" value="PRTases_typeI"/>
    <property type="match status" value="1"/>
</dbReference>
<organism evidence="2 3">
    <name type="scientific">Variovorax boronicumulans</name>
    <dbReference type="NCBI Taxonomy" id="436515"/>
    <lineage>
        <taxon>Bacteria</taxon>
        <taxon>Pseudomonadati</taxon>
        <taxon>Pseudomonadota</taxon>
        <taxon>Betaproteobacteria</taxon>
        <taxon>Burkholderiales</taxon>
        <taxon>Comamonadaceae</taxon>
        <taxon>Variovorax</taxon>
    </lineage>
</organism>
<dbReference type="AlphaFoldDB" id="A0A250DI14"/>
<dbReference type="SUPFAM" id="SSF53271">
    <property type="entry name" value="PRTase-like"/>
    <property type="match status" value="1"/>
</dbReference>
<name>A0A250DI14_9BURK</name>
<evidence type="ECO:0000259" key="1">
    <source>
        <dbReference type="Pfam" id="PF00156"/>
    </source>
</evidence>
<keyword evidence="2" id="KW-0328">Glycosyltransferase</keyword>
<protein>
    <submittedName>
        <fullName evidence="2">Phosphoribosyltransferase</fullName>
    </submittedName>
</protein>
<feature type="domain" description="Phosphoribosyltransferase" evidence="1">
    <location>
        <begin position="7"/>
        <end position="179"/>
    </location>
</feature>
<dbReference type="EMBL" id="CP023284">
    <property type="protein sequence ID" value="ATA53781.1"/>
    <property type="molecule type" value="Genomic_DNA"/>
</dbReference>
<evidence type="ECO:0000313" key="3">
    <source>
        <dbReference type="Proteomes" id="UP000217154"/>
    </source>
</evidence>
<sequence>MKFRDRAQAGRQLAALLRRRGGFADAVVLALPRGGVPVAFEVARALRLPLDVLVVRKLGLPEQPEYAFGALAGDGVPEIDEHLVRTLDLRPSEIDAVVRAELAELARRTQVYRGDRPACEVQGRTVLVIDDGLATGATMRAAVRGLRRQNAGSVIAAVPVASPEACEALQREADDVLCVRCPTVFRAVGAWYEDFSQTTDEEVCALLAQA</sequence>
<dbReference type="Gene3D" id="3.40.50.2020">
    <property type="match status" value="1"/>
</dbReference>
<proteinExistence type="predicted"/>
<accession>A0A250DI14</accession>
<dbReference type="Pfam" id="PF00156">
    <property type="entry name" value="Pribosyltran"/>
    <property type="match status" value="1"/>
</dbReference>
<evidence type="ECO:0000313" key="2">
    <source>
        <dbReference type="EMBL" id="ATA53781.1"/>
    </source>
</evidence>
<dbReference type="KEGG" id="vbo:CKY39_11540"/>